<dbReference type="InterPro" id="IPR032710">
    <property type="entry name" value="NTF2-like_dom_sf"/>
</dbReference>
<dbReference type="Gene3D" id="3.10.450.50">
    <property type="match status" value="1"/>
</dbReference>
<dbReference type="InterPro" id="IPR037401">
    <property type="entry name" value="SnoaL-like"/>
</dbReference>
<comment type="caution">
    <text evidence="3">The sequence shown here is derived from an EMBL/GenBank/DDBJ whole genome shotgun (WGS) entry which is preliminary data.</text>
</comment>
<dbReference type="PANTHER" id="PTHR33698">
    <property type="entry name" value="NUCLEAR TRANSPORT FACTOR 2 (NTF2)-LIKE PROTEIN"/>
    <property type="match status" value="1"/>
</dbReference>
<sequence>MDASVKLPTRASCHWLEINSNITKRLFIRFPASSTKCNFHSDKMKIQRHSIKKNVLNNSWDRNRILAMASKGDHESQQNSLSPADTVSHYYACINNKQLQQLDEYISQDACFDDYAFTKPFQGKKEVMRFLQQLTACMGLNVQFRVKHIYKGDDLTAAASWHLEWKDKQIPFTRGCTLFKLSELGKKLIIWNAEVLIESPIKPGSIALSLLKNVSSIFDNFPNLTEWFLKSTHLILPWIMRGYNIFVASWLLPLLDSYIKLWSFFFQLINSVITLVIFISKTFFKQG</sequence>
<proteinExistence type="predicted"/>
<keyword evidence="1" id="KW-0812">Transmembrane</keyword>
<reference evidence="3 4" key="1">
    <citation type="submission" date="2024-01" db="EMBL/GenBank/DDBJ databases">
        <title>The genomes of 5 underutilized Papilionoideae crops provide insights into root nodulation and disease resistanc.</title>
        <authorList>
            <person name="Jiang F."/>
        </authorList>
    </citation>
    <scope>NUCLEOTIDE SEQUENCE [LARGE SCALE GENOMIC DNA]</scope>
    <source>
        <strain evidence="3">DUOXIRENSHENG_FW03</strain>
        <tissue evidence="3">Leaves</tissue>
    </source>
</reference>
<dbReference type="PANTHER" id="PTHR33698:SF1">
    <property type="entry name" value="NUCLEAR TRANSPORT FACTOR 2 (NTF2) FAMILY PROTEIN"/>
    <property type="match status" value="1"/>
</dbReference>
<name>A0AAN9XT10_PSOTE</name>
<accession>A0AAN9XT10</accession>
<dbReference type="Pfam" id="PF12680">
    <property type="entry name" value="SnoaL_2"/>
    <property type="match status" value="1"/>
</dbReference>
<protein>
    <recommendedName>
        <fullName evidence="2">SnoaL-like domain-containing protein</fullName>
    </recommendedName>
</protein>
<evidence type="ECO:0000259" key="2">
    <source>
        <dbReference type="Pfam" id="PF12680"/>
    </source>
</evidence>
<evidence type="ECO:0000256" key="1">
    <source>
        <dbReference type="SAM" id="Phobius"/>
    </source>
</evidence>
<organism evidence="3 4">
    <name type="scientific">Psophocarpus tetragonolobus</name>
    <name type="common">Winged bean</name>
    <name type="synonym">Dolichos tetragonolobus</name>
    <dbReference type="NCBI Taxonomy" id="3891"/>
    <lineage>
        <taxon>Eukaryota</taxon>
        <taxon>Viridiplantae</taxon>
        <taxon>Streptophyta</taxon>
        <taxon>Embryophyta</taxon>
        <taxon>Tracheophyta</taxon>
        <taxon>Spermatophyta</taxon>
        <taxon>Magnoliopsida</taxon>
        <taxon>eudicotyledons</taxon>
        <taxon>Gunneridae</taxon>
        <taxon>Pentapetalae</taxon>
        <taxon>rosids</taxon>
        <taxon>fabids</taxon>
        <taxon>Fabales</taxon>
        <taxon>Fabaceae</taxon>
        <taxon>Papilionoideae</taxon>
        <taxon>50 kb inversion clade</taxon>
        <taxon>NPAAA clade</taxon>
        <taxon>indigoferoid/millettioid clade</taxon>
        <taxon>Phaseoleae</taxon>
        <taxon>Psophocarpus</taxon>
    </lineage>
</organism>
<evidence type="ECO:0000313" key="3">
    <source>
        <dbReference type="EMBL" id="KAK7406116.1"/>
    </source>
</evidence>
<gene>
    <name evidence="3" type="ORF">VNO78_07733</name>
</gene>
<feature type="transmembrane region" description="Helical" evidence="1">
    <location>
        <begin position="264"/>
        <end position="284"/>
    </location>
</feature>
<keyword evidence="1" id="KW-1133">Transmembrane helix</keyword>
<dbReference type="AlphaFoldDB" id="A0AAN9XT10"/>
<keyword evidence="4" id="KW-1185">Reference proteome</keyword>
<dbReference type="SUPFAM" id="SSF54427">
    <property type="entry name" value="NTF2-like"/>
    <property type="match status" value="1"/>
</dbReference>
<evidence type="ECO:0000313" key="4">
    <source>
        <dbReference type="Proteomes" id="UP001386955"/>
    </source>
</evidence>
<dbReference type="Proteomes" id="UP001386955">
    <property type="component" value="Unassembled WGS sequence"/>
</dbReference>
<dbReference type="EMBL" id="JAYMYS010000002">
    <property type="protein sequence ID" value="KAK7406116.1"/>
    <property type="molecule type" value="Genomic_DNA"/>
</dbReference>
<keyword evidence="1" id="KW-0472">Membrane</keyword>
<feature type="domain" description="SnoaL-like" evidence="2">
    <location>
        <begin position="87"/>
        <end position="183"/>
    </location>
</feature>